<name>A0A225SXA1_9BURK</name>
<dbReference type="SMART" id="SM00028">
    <property type="entry name" value="TPR"/>
    <property type="match status" value="5"/>
</dbReference>
<accession>A0A225SXA1</accession>
<dbReference type="SUPFAM" id="SSF53335">
    <property type="entry name" value="S-adenosyl-L-methionine-dependent methyltransferases"/>
    <property type="match status" value="1"/>
</dbReference>
<gene>
    <name evidence="3" type="ORF">CEJ45_05375</name>
</gene>
<feature type="domain" description="Methyltransferase type 11" evidence="2">
    <location>
        <begin position="285"/>
        <end position="377"/>
    </location>
</feature>
<sequence>MPEPQHSTSTLSPHAARLNAAIDAHMAGRLDEARAVYEAVLEEDPIEPVALHFYGIWLHQAGRHAEAVEKLELASALEPDNAAWHNDLGNVFFAVGEFEAAAGAYGAALDITPDDHTVWNNLGAAQMQQGRNEEAIAAFQRAVEIAPEFLPSLLHLGNLFEAAGDKMQASHYQCRAYVLPPMEGKSWEMVGISFYFLGRLEEAAQAYRAWLASEPDNPIAAHMLAACSQRDVPTRASDRYIESHFDRYAETFETNLLHSLGYRGPSLIGQGVGRVAQAARQFATIDIGCGTGLCGEHLRPYSHHLTGVDLAGKMLEKAAATGLYDQLEKAEITDYLLRHPQSCDLVTAADTMIYFGDLEKVFKAVATVLRPGGHFVFTVEVLTPQDAVADGYCLHASGRYRHGRDYVRTLLQAHGLAAVYQNDEVLREEVRQPVAGMLFVARRQ</sequence>
<dbReference type="PROSITE" id="PS50005">
    <property type="entry name" value="TPR"/>
    <property type="match status" value="3"/>
</dbReference>
<dbReference type="InterPro" id="IPR013216">
    <property type="entry name" value="Methyltransf_11"/>
</dbReference>
<dbReference type="Gene3D" id="3.40.50.150">
    <property type="entry name" value="Vaccinia Virus protein VP39"/>
    <property type="match status" value="1"/>
</dbReference>
<dbReference type="Gene3D" id="1.25.40.10">
    <property type="entry name" value="Tetratricopeptide repeat domain"/>
    <property type="match status" value="1"/>
</dbReference>
<dbReference type="Pfam" id="PF13432">
    <property type="entry name" value="TPR_16"/>
    <property type="match status" value="2"/>
</dbReference>
<feature type="repeat" description="TPR" evidence="1">
    <location>
        <begin position="184"/>
        <end position="217"/>
    </location>
</feature>
<feature type="repeat" description="TPR" evidence="1">
    <location>
        <begin position="116"/>
        <end position="149"/>
    </location>
</feature>
<dbReference type="SUPFAM" id="SSF48452">
    <property type="entry name" value="TPR-like"/>
    <property type="match status" value="2"/>
</dbReference>
<dbReference type="RefSeq" id="WP_088754167.1">
    <property type="nucleotide sequence ID" value="NZ_NJGV01000004.1"/>
</dbReference>
<dbReference type="PANTHER" id="PTHR44523">
    <property type="entry name" value="TETRATRICOPEPTIDE REPEAT PROTEIN 13"/>
    <property type="match status" value="1"/>
</dbReference>
<protein>
    <submittedName>
        <fullName evidence="3">Methyltransferase</fullName>
    </submittedName>
</protein>
<evidence type="ECO:0000259" key="2">
    <source>
        <dbReference type="Pfam" id="PF08241"/>
    </source>
</evidence>
<dbReference type="EMBL" id="NJGV01000004">
    <property type="protein sequence ID" value="OWY35835.1"/>
    <property type="molecule type" value="Genomic_DNA"/>
</dbReference>
<organism evidence="3 4">
    <name type="scientific">Herbaspirillum aquaticum</name>
    <dbReference type="NCBI Taxonomy" id="568783"/>
    <lineage>
        <taxon>Bacteria</taxon>
        <taxon>Pseudomonadati</taxon>
        <taxon>Pseudomonadota</taxon>
        <taxon>Betaproteobacteria</taxon>
        <taxon>Burkholderiales</taxon>
        <taxon>Oxalobacteraceae</taxon>
        <taxon>Herbaspirillum</taxon>
    </lineage>
</organism>
<dbReference type="InterPro" id="IPR011990">
    <property type="entry name" value="TPR-like_helical_dom_sf"/>
</dbReference>
<dbReference type="Pfam" id="PF08241">
    <property type="entry name" value="Methyltransf_11"/>
    <property type="match status" value="1"/>
</dbReference>
<reference evidence="3 4" key="1">
    <citation type="journal article" date="2010" name="Int. J. Syst. Evol. Microbiol.">
        <title>Reclassification of Herbaspirillum putei as a later heterotypic synonym of Herbaspirillum huttiense, with the description of H. huttiense subsp. huttiense subsp. nov. and H. huttiense subsp. putei subsp. nov., comb. nov., and description of Herbaspirillum aquaticum sp. nov.</title>
        <authorList>
            <person name="Dobritsa A.P."/>
            <person name="Reddy M.C."/>
            <person name="Samadpour M."/>
        </authorList>
    </citation>
    <scope>NUCLEOTIDE SEQUENCE [LARGE SCALE GENOMIC DNA]</scope>
    <source>
        <strain evidence="3 4">IEH 4430</strain>
    </source>
</reference>
<dbReference type="InterPro" id="IPR029063">
    <property type="entry name" value="SAM-dependent_MTases_sf"/>
</dbReference>
<dbReference type="Pfam" id="PF14559">
    <property type="entry name" value="TPR_19"/>
    <property type="match status" value="1"/>
</dbReference>
<keyword evidence="3" id="KW-0489">Methyltransferase</keyword>
<keyword evidence="3" id="KW-0808">Transferase</keyword>
<dbReference type="GO" id="GO:0008757">
    <property type="term" value="F:S-adenosylmethionine-dependent methyltransferase activity"/>
    <property type="evidence" value="ECO:0007669"/>
    <property type="project" value="InterPro"/>
</dbReference>
<keyword evidence="1" id="KW-0802">TPR repeat</keyword>
<dbReference type="PROSITE" id="PS50293">
    <property type="entry name" value="TPR_REGION"/>
    <property type="match status" value="1"/>
</dbReference>
<evidence type="ECO:0000313" key="4">
    <source>
        <dbReference type="Proteomes" id="UP000214747"/>
    </source>
</evidence>
<dbReference type="GO" id="GO:0032259">
    <property type="term" value="P:methylation"/>
    <property type="evidence" value="ECO:0007669"/>
    <property type="project" value="UniProtKB-KW"/>
</dbReference>
<feature type="repeat" description="TPR" evidence="1">
    <location>
        <begin position="82"/>
        <end position="115"/>
    </location>
</feature>
<dbReference type="PANTHER" id="PTHR44523:SF1">
    <property type="entry name" value="TETRATRICOPEPTIDE REPEAT PROTEIN 13"/>
    <property type="match status" value="1"/>
</dbReference>
<dbReference type="Proteomes" id="UP000214747">
    <property type="component" value="Unassembled WGS sequence"/>
</dbReference>
<evidence type="ECO:0000313" key="3">
    <source>
        <dbReference type="EMBL" id="OWY35835.1"/>
    </source>
</evidence>
<comment type="caution">
    <text evidence="3">The sequence shown here is derived from an EMBL/GenBank/DDBJ whole genome shotgun (WGS) entry which is preliminary data.</text>
</comment>
<keyword evidence="4" id="KW-1185">Reference proteome</keyword>
<evidence type="ECO:0000256" key="1">
    <source>
        <dbReference type="PROSITE-ProRule" id="PRU00339"/>
    </source>
</evidence>
<dbReference type="AlphaFoldDB" id="A0A225SXA1"/>
<dbReference type="CDD" id="cd02440">
    <property type="entry name" value="AdoMet_MTases"/>
    <property type="match status" value="1"/>
</dbReference>
<dbReference type="InterPro" id="IPR019734">
    <property type="entry name" value="TPR_rpt"/>
</dbReference>
<proteinExistence type="predicted"/>